<feature type="transmembrane region" description="Helical" evidence="1">
    <location>
        <begin position="7"/>
        <end position="26"/>
    </location>
</feature>
<proteinExistence type="predicted"/>
<reference evidence="3" key="1">
    <citation type="submission" date="2016-04" db="EMBL/GenBank/DDBJ databases">
        <authorList>
            <person name="Strepis N."/>
        </authorList>
    </citation>
    <scope>NUCLEOTIDE SEQUENCE [LARGE SCALE GENOMIC DNA]</scope>
</reference>
<feature type="transmembrane region" description="Helical" evidence="1">
    <location>
        <begin position="66"/>
        <end position="83"/>
    </location>
</feature>
<feature type="transmembrane region" description="Helical" evidence="1">
    <location>
        <begin position="38"/>
        <end position="54"/>
    </location>
</feature>
<keyword evidence="1" id="KW-0472">Membrane</keyword>
<sequence length="84" mass="9784">MQIKFVNFSKLMFILFMTLGFVQYFLSSESYPSYTSRGGYIWVATIILFFLIRTLKNNSGNYSQKILDYAVILLLALYLIIGIF</sequence>
<dbReference type="AlphaFoldDB" id="A0A1W1IGU3"/>
<dbReference type="EMBL" id="FWEY01000005">
    <property type="protein sequence ID" value="SLM52237.1"/>
    <property type="molecule type" value="Genomic_DNA"/>
</dbReference>
<evidence type="ECO:0000313" key="3">
    <source>
        <dbReference type="Proteomes" id="UP000195985"/>
    </source>
</evidence>
<evidence type="ECO:0000313" key="2">
    <source>
        <dbReference type="EMBL" id="SLM52237.1"/>
    </source>
</evidence>
<keyword evidence="1" id="KW-0812">Transmembrane</keyword>
<gene>
    <name evidence="2" type="ORF">TPAS_1931</name>
</gene>
<keyword evidence="1" id="KW-1133">Transmembrane helix</keyword>
<dbReference type="STRING" id="43064.SAMN04488086_11492"/>
<name>A0A1W1IGU3_9LACT</name>
<accession>A0A1W1IGU3</accession>
<evidence type="ECO:0000256" key="1">
    <source>
        <dbReference type="SAM" id="Phobius"/>
    </source>
</evidence>
<protein>
    <submittedName>
        <fullName evidence="2">Uncharacterized protein</fullName>
    </submittedName>
</protein>
<organism evidence="2 3">
    <name type="scientific">Trichococcus pasteurii</name>
    <dbReference type="NCBI Taxonomy" id="43064"/>
    <lineage>
        <taxon>Bacteria</taxon>
        <taxon>Bacillati</taxon>
        <taxon>Bacillota</taxon>
        <taxon>Bacilli</taxon>
        <taxon>Lactobacillales</taxon>
        <taxon>Carnobacteriaceae</taxon>
        <taxon>Trichococcus</taxon>
    </lineage>
</organism>
<keyword evidence="3" id="KW-1185">Reference proteome</keyword>
<dbReference type="Proteomes" id="UP000195985">
    <property type="component" value="Unassembled WGS sequence"/>
</dbReference>